<dbReference type="EMBL" id="JOJR01000069">
    <property type="protein sequence ID" value="RCN47019.1"/>
    <property type="molecule type" value="Genomic_DNA"/>
</dbReference>
<evidence type="ECO:0000259" key="3">
    <source>
        <dbReference type="PROSITE" id="PS00498"/>
    </source>
</evidence>
<gene>
    <name evidence="4" type="ORF">ANCCAN_06950</name>
</gene>
<evidence type="ECO:0000313" key="5">
    <source>
        <dbReference type="Proteomes" id="UP000252519"/>
    </source>
</evidence>
<comment type="caution">
    <text evidence="4">The sequence shown here is derived from an EMBL/GenBank/DDBJ whole genome shotgun (WGS) entry which is preliminary data.</text>
</comment>
<dbReference type="STRING" id="29170.A0A368GUP6"/>
<dbReference type="SUPFAM" id="SSF48056">
    <property type="entry name" value="Di-copper centre-containing domain"/>
    <property type="match status" value="1"/>
</dbReference>
<evidence type="ECO:0000256" key="1">
    <source>
        <dbReference type="ARBA" id="ARBA00022723"/>
    </source>
</evidence>
<dbReference type="PRINTS" id="PR00092">
    <property type="entry name" value="TYROSINASE"/>
</dbReference>
<dbReference type="InterPro" id="IPR050316">
    <property type="entry name" value="Tyrosinase/Hemocyanin"/>
</dbReference>
<protein>
    <recommendedName>
        <fullName evidence="3">Tyrosinase copper-binding domain-containing protein</fullName>
    </recommendedName>
</protein>
<evidence type="ECO:0000256" key="2">
    <source>
        <dbReference type="ARBA" id="ARBA00023008"/>
    </source>
</evidence>
<organism evidence="4 5">
    <name type="scientific">Ancylostoma caninum</name>
    <name type="common">Dog hookworm</name>
    <dbReference type="NCBI Taxonomy" id="29170"/>
    <lineage>
        <taxon>Eukaryota</taxon>
        <taxon>Metazoa</taxon>
        <taxon>Ecdysozoa</taxon>
        <taxon>Nematoda</taxon>
        <taxon>Chromadorea</taxon>
        <taxon>Rhabditida</taxon>
        <taxon>Rhabditina</taxon>
        <taxon>Rhabditomorpha</taxon>
        <taxon>Strongyloidea</taxon>
        <taxon>Ancylostomatidae</taxon>
        <taxon>Ancylostomatinae</taxon>
        <taxon>Ancylostoma</taxon>
    </lineage>
</organism>
<dbReference type="OrthoDB" id="6132182at2759"/>
<dbReference type="Pfam" id="PF00264">
    <property type="entry name" value="Tyrosinase"/>
    <property type="match status" value="1"/>
</dbReference>
<dbReference type="InterPro" id="IPR002227">
    <property type="entry name" value="Tyrosinase_Cu-bd"/>
</dbReference>
<dbReference type="GO" id="GO:0016491">
    <property type="term" value="F:oxidoreductase activity"/>
    <property type="evidence" value="ECO:0007669"/>
    <property type="project" value="InterPro"/>
</dbReference>
<proteinExistence type="predicted"/>
<keyword evidence="5" id="KW-1185">Reference proteome</keyword>
<dbReference type="PANTHER" id="PTHR11474">
    <property type="entry name" value="TYROSINASE FAMILY MEMBER"/>
    <property type="match status" value="1"/>
</dbReference>
<accession>A0A368GUP6</accession>
<dbReference type="GO" id="GO:0046872">
    <property type="term" value="F:metal ion binding"/>
    <property type="evidence" value="ECO:0007669"/>
    <property type="project" value="UniProtKB-KW"/>
</dbReference>
<dbReference type="Proteomes" id="UP000252519">
    <property type="component" value="Unassembled WGS sequence"/>
</dbReference>
<dbReference type="AlphaFoldDB" id="A0A368GUP6"/>
<dbReference type="Gene3D" id="1.10.1280.10">
    <property type="entry name" value="Di-copper center containing domain from catechol oxidase"/>
    <property type="match status" value="1"/>
</dbReference>
<feature type="domain" description="Tyrosinase copper-binding" evidence="3">
    <location>
        <begin position="93"/>
        <end position="104"/>
    </location>
</feature>
<evidence type="ECO:0000313" key="4">
    <source>
        <dbReference type="EMBL" id="RCN47019.1"/>
    </source>
</evidence>
<keyword evidence="1" id="KW-0479">Metal-binding</keyword>
<dbReference type="PANTHER" id="PTHR11474:SF126">
    <property type="entry name" value="TYROSINASE-LIKE PROTEIN TYR-1-RELATED"/>
    <property type="match status" value="1"/>
</dbReference>
<dbReference type="InterPro" id="IPR008922">
    <property type="entry name" value="Di-copper_centre_dom_sf"/>
</dbReference>
<sequence length="126" mass="14505">MKIPENFCLKLVQLTIANRLTDLRSRALAAARRDFETKRRNEISRIFGSRVEHSMPSSAGCPGVLDTNIELVHGDVHVCLGADMQQITTSTNDPIFYLHHSFIDSIWEQWRQLRQVWRGARESIDN</sequence>
<name>A0A368GUP6_ANCCA</name>
<keyword evidence="2" id="KW-0186">Copper</keyword>
<reference evidence="4 5" key="1">
    <citation type="submission" date="2014-10" db="EMBL/GenBank/DDBJ databases">
        <title>Draft genome of the hookworm Ancylostoma caninum.</title>
        <authorList>
            <person name="Mitreva M."/>
        </authorList>
    </citation>
    <scope>NUCLEOTIDE SEQUENCE [LARGE SCALE GENOMIC DNA]</scope>
    <source>
        <strain evidence="4 5">Baltimore</strain>
    </source>
</reference>
<dbReference type="PROSITE" id="PS00498">
    <property type="entry name" value="TYROSINASE_2"/>
    <property type="match status" value="1"/>
</dbReference>